<comment type="caution">
    <text evidence="5">The sequence shown here is derived from an EMBL/GenBank/DDBJ whole genome shotgun (WGS) entry which is preliminary data.</text>
</comment>
<dbReference type="InterPro" id="IPR052355">
    <property type="entry name" value="CENP-V-like"/>
</dbReference>
<proteinExistence type="inferred from homology"/>
<keyword evidence="3" id="KW-0862">Zinc</keyword>
<evidence type="ECO:0000256" key="1">
    <source>
        <dbReference type="ARBA" id="ARBA00005495"/>
    </source>
</evidence>
<gene>
    <name evidence="5" type="ORF">H2Z84_15425</name>
</gene>
<dbReference type="PROSITE" id="PS51891">
    <property type="entry name" value="CENP_V_GFA"/>
    <property type="match status" value="1"/>
</dbReference>
<accession>A0A838YGN5</accession>
<dbReference type="EMBL" id="JACERN010000039">
    <property type="protein sequence ID" value="MBA4709771.1"/>
    <property type="molecule type" value="Genomic_DNA"/>
</dbReference>
<evidence type="ECO:0000313" key="5">
    <source>
        <dbReference type="EMBL" id="MBA4709771.1"/>
    </source>
</evidence>
<evidence type="ECO:0000259" key="4">
    <source>
        <dbReference type="PROSITE" id="PS51891"/>
    </source>
</evidence>
<dbReference type="Proteomes" id="UP000545606">
    <property type="component" value="Unassembled WGS sequence"/>
</dbReference>
<name>A0A838YGN5_9NEIS</name>
<dbReference type="InterPro" id="IPR006913">
    <property type="entry name" value="CENP-V/GFA"/>
</dbReference>
<keyword evidence="2" id="KW-0479">Metal-binding</keyword>
<dbReference type="GO" id="GO:0016846">
    <property type="term" value="F:carbon-sulfur lyase activity"/>
    <property type="evidence" value="ECO:0007669"/>
    <property type="project" value="InterPro"/>
</dbReference>
<dbReference type="PANTHER" id="PTHR28620:SF1">
    <property type="entry name" value="CENP-V_GFA DOMAIN-CONTAINING PROTEIN"/>
    <property type="match status" value="1"/>
</dbReference>
<comment type="similarity">
    <text evidence="1">Belongs to the Gfa family.</text>
</comment>
<dbReference type="AlphaFoldDB" id="A0A838YGN5"/>
<feature type="domain" description="CENP-V/GFA" evidence="4">
    <location>
        <begin position="3"/>
        <end position="114"/>
    </location>
</feature>
<dbReference type="Pfam" id="PF04828">
    <property type="entry name" value="GFA"/>
    <property type="match status" value="1"/>
</dbReference>
<organism evidence="5 6">
    <name type="scientific">Aquitalea aquatica</name>
    <dbReference type="NCBI Taxonomy" id="3044273"/>
    <lineage>
        <taxon>Bacteria</taxon>
        <taxon>Pseudomonadati</taxon>
        <taxon>Pseudomonadota</taxon>
        <taxon>Betaproteobacteria</taxon>
        <taxon>Neisseriales</taxon>
        <taxon>Chromobacteriaceae</taxon>
        <taxon>Aquitalea</taxon>
    </lineage>
</organism>
<evidence type="ECO:0000256" key="2">
    <source>
        <dbReference type="ARBA" id="ARBA00022723"/>
    </source>
</evidence>
<reference evidence="5 6" key="1">
    <citation type="submission" date="2020-07" db="EMBL/GenBank/DDBJ databases">
        <title>Draft genome sequence of violacein-producing bacteria and related species.</title>
        <authorList>
            <person name="Wilson H.S."/>
            <person name="De Leon M.E."/>
        </authorList>
    </citation>
    <scope>NUCLEOTIDE SEQUENCE [LARGE SCALE GENOMIC DNA]</scope>
    <source>
        <strain evidence="5 6">HSC-21Su07</strain>
    </source>
</reference>
<dbReference type="Gene3D" id="2.170.150.70">
    <property type="match status" value="1"/>
</dbReference>
<evidence type="ECO:0000313" key="6">
    <source>
        <dbReference type="Proteomes" id="UP000545606"/>
    </source>
</evidence>
<dbReference type="SUPFAM" id="SSF51316">
    <property type="entry name" value="Mss4-like"/>
    <property type="match status" value="1"/>
</dbReference>
<evidence type="ECO:0000256" key="3">
    <source>
        <dbReference type="ARBA" id="ARBA00022833"/>
    </source>
</evidence>
<dbReference type="InterPro" id="IPR011057">
    <property type="entry name" value="Mss4-like_sf"/>
</dbReference>
<keyword evidence="6" id="KW-1185">Reference proteome</keyword>
<sequence>MSYTGSCHCGAVRFRLHAEPEELTTCDCSLCVKKNALMTRVHESQLEMLSGADALVEYRWNSGIARHFFCKHCGIYTFHRKRAMPDHFGVNIHCLDDFDHSSLPVRATEGANMSLHGNSLRDVWPGPREAS</sequence>
<dbReference type="RefSeq" id="WP_181836768.1">
    <property type="nucleotide sequence ID" value="NZ_JACERN010000039.1"/>
</dbReference>
<dbReference type="PANTHER" id="PTHR28620">
    <property type="entry name" value="CENTROMERE PROTEIN V"/>
    <property type="match status" value="1"/>
</dbReference>
<protein>
    <submittedName>
        <fullName evidence="5">GFA family protein</fullName>
    </submittedName>
</protein>
<dbReference type="GO" id="GO:0046872">
    <property type="term" value="F:metal ion binding"/>
    <property type="evidence" value="ECO:0007669"/>
    <property type="project" value="UniProtKB-KW"/>
</dbReference>